<evidence type="ECO:0000256" key="1">
    <source>
        <dbReference type="SAM" id="Phobius"/>
    </source>
</evidence>
<keyword evidence="1" id="KW-1133">Transmembrane helix</keyword>
<dbReference type="AlphaFoldDB" id="A0A0A0IA32"/>
<feature type="transmembrane region" description="Helical" evidence="1">
    <location>
        <begin position="81"/>
        <end position="102"/>
    </location>
</feature>
<comment type="caution">
    <text evidence="2">The sequence shown here is derived from an EMBL/GenBank/DDBJ whole genome shotgun (WGS) entry which is preliminary data.</text>
</comment>
<organism evidence="2 3">
    <name type="scientific">Clostridium novyi A str. 4552</name>
    <dbReference type="NCBI Taxonomy" id="1444289"/>
    <lineage>
        <taxon>Bacteria</taxon>
        <taxon>Bacillati</taxon>
        <taxon>Bacillota</taxon>
        <taxon>Clostridia</taxon>
        <taxon>Eubacteriales</taxon>
        <taxon>Clostridiaceae</taxon>
        <taxon>Clostridium</taxon>
    </lineage>
</organism>
<protein>
    <submittedName>
        <fullName evidence="2">Uncharacterized protein</fullName>
    </submittedName>
</protein>
<dbReference type="EMBL" id="JENJ01000002">
    <property type="protein sequence ID" value="KGM98304.1"/>
    <property type="molecule type" value="Genomic_DNA"/>
</dbReference>
<reference evidence="2 3" key="1">
    <citation type="submission" date="2014-01" db="EMBL/GenBank/DDBJ databases">
        <title>Plasmidome dynamics in the species complex Clostridium novyi sensu lato converts strains of independent lineages into distinctly different pathogens.</title>
        <authorList>
            <person name="Skarin H."/>
            <person name="Segerman B."/>
        </authorList>
    </citation>
    <scope>NUCLEOTIDE SEQUENCE [LARGE SCALE GENOMIC DNA]</scope>
    <source>
        <strain evidence="2 3">4552</strain>
    </source>
</reference>
<keyword evidence="1" id="KW-0812">Transmembrane</keyword>
<dbReference type="Proteomes" id="UP000030012">
    <property type="component" value="Unassembled WGS sequence"/>
</dbReference>
<evidence type="ECO:0000313" key="3">
    <source>
        <dbReference type="Proteomes" id="UP000030012"/>
    </source>
</evidence>
<accession>A0A0A0IA32</accession>
<proteinExistence type="predicted"/>
<dbReference type="OrthoDB" id="1795805at2"/>
<sequence>MKKKLKAVLSILLMIISFAMLCQKRYSPPLGDYLLEFLGLKPWSNNYSGIHITLILFGGVLLLSIFLVKRYFINAFKINKMLTFILPMICIFVVYITSGIMVKSIKKKAPNLLSIGVTEKQNYIKYEFKDNKLKKISTKFKLTNYSNEKKEFYINIDNPFYRKEGTKPIEFYDKQGKPVKFSLEGNESRDFLLTSDEFKIVGGRQRSTGSNDEGISELILSNDQGNRFILRWDEFLK</sequence>
<evidence type="ECO:0000313" key="2">
    <source>
        <dbReference type="EMBL" id="KGM98304.1"/>
    </source>
</evidence>
<feature type="transmembrane region" description="Helical" evidence="1">
    <location>
        <begin position="47"/>
        <end position="69"/>
    </location>
</feature>
<gene>
    <name evidence="2" type="ORF">Z968_00795</name>
</gene>
<name>A0A0A0IA32_CLONO</name>
<keyword evidence="1" id="KW-0472">Membrane</keyword>
<dbReference type="RefSeq" id="WP_039252012.1">
    <property type="nucleotide sequence ID" value="NZ_JENJ01000002.1"/>
</dbReference>